<dbReference type="AlphaFoldDB" id="A0A2T5C3R8"/>
<evidence type="ECO:0000313" key="1">
    <source>
        <dbReference type="EMBL" id="PTN09401.1"/>
    </source>
</evidence>
<sequence>MTFLFRFCVTTKMKTRPVGQKIRIELNVGMKRIGYEVAVEERSVNANVLV</sequence>
<proteinExistence type="predicted"/>
<keyword evidence="2" id="KW-1185">Reference proteome</keyword>
<dbReference type="Proteomes" id="UP000243525">
    <property type="component" value="Unassembled WGS sequence"/>
</dbReference>
<reference evidence="1 2" key="1">
    <citation type="submission" date="2018-04" db="EMBL/GenBank/DDBJ databases">
        <title>Genomic Encyclopedia of Archaeal and Bacterial Type Strains, Phase II (KMG-II): from individual species to whole genera.</title>
        <authorList>
            <person name="Goeker M."/>
        </authorList>
    </citation>
    <scope>NUCLEOTIDE SEQUENCE [LARGE SCALE GENOMIC DNA]</scope>
    <source>
        <strain evidence="1 2">DSM 28823</strain>
    </source>
</reference>
<accession>A0A2T5C3R8</accession>
<organism evidence="1 2">
    <name type="scientific">Mangrovibacterium marinum</name>
    <dbReference type="NCBI Taxonomy" id="1639118"/>
    <lineage>
        <taxon>Bacteria</taxon>
        <taxon>Pseudomonadati</taxon>
        <taxon>Bacteroidota</taxon>
        <taxon>Bacteroidia</taxon>
        <taxon>Marinilabiliales</taxon>
        <taxon>Prolixibacteraceae</taxon>
        <taxon>Mangrovibacterium</taxon>
    </lineage>
</organism>
<protein>
    <submittedName>
        <fullName evidence="1">Uncharacterized protein</fullName>
    </submittedName>
</protein>
<dbReference type="EMBL" id="QAAD01000005">
    <property type="protein sequence ID" value="PTN09401.1"/>
    <property type="molecule type" value="Genomic_DNA"/>
</dbReference>
<name>A0A2T5C3R8_9BACT</name>
<gene>
    <name evidence="1" type="ORF">C8N47_105242</name>
</gene>
<comment type="caution">
    <text evidence="1">The sequence shown here is derived from an EMBL/GenBank/DDBJ whole genome shotgun (WGS) entry which is preliminary data.</text>
</comment>
<evidence type="ECO:0000313" key="2">
    <source>
        <dbReference type="Proteomes" id="UP000243525"/>
    </source>
</evidence>